<reference evidence="1 2" key="1">
    <citation type="journal article" date="2019" name="Mol. Biol. Evol.">
        <title>Blast fungal genomes show frequent chromosomal changes, gene gains and losses, and effector gene turnover.</title>
        <authorList>
            <person name="Gomez Luciano L.B."/>
            <person name="Jason Tsai I."/>
            <person name="Chuma I."/>
            <person name="Tosa Y."/>
            <person name="Chen Y.H."/>
            <person name="Li J.Y."/>
            <person name="Li M.Y."/>
            <person name="Jade Lu M.Y."/>
            <person name="Nakayashiki H."/>
            <person name="Li W.H."/>
        </authorList>
    </citation>
    <scope>NUCLEOTIDE SEQUENCE [LARGE SCALE GENOMIC DNA]</scope>
    <source>
        <strain evidence="1">MZ5-1-6</strain>
    </source>
</reference>
<dbReference type="AlphaFoldDB" id="A0A4P7NUZ7"/>
<sequence>MGKKIVGFRGLRLFNFQENQCVCLPHGSLTLNPSGIHRYLIPRLDWQGIAEKHRGGVTTEAGTRHGYSRRVQASSLEWRARTLKCMVALRQHRYFQAPDVSLREHLGKETPENWEEIYYRPDPRFNDPIFEGPPCSRPACMALEPQQAVG</sequence>
<name>A0A4P7NUZ7_PYROR</name>
<protein>
    <submittedName>
        <fullName evidence="1">Uncharacterized protein</fullName>
    </submittedName>
</protein>
<proteinExistence type="predicted"/>
<gene>
    <name evidence="1" type="ORF">PoMZ_13373</name>
</gene>
<dbReference type="EMBL" id="CP034210">
    <property type="protein sequence ID" value="QBZ66397.1"/>
    <property type="molecule type" value="Genomic_DNA"/>
</dbReference>
<evidence type="ECO:0000313" key="1">
    <source>
        <dbReference type="EMBL" id="QBZ66397.1"/>
    </source>
</evidence>
<evidence type="ECO:0000313" key="2">
    <source>
        <dbReference type="Proteomes" id="UP000294847"/>
    </source>
</evidence>
<accession>A0A4P7NUZ7</accession>
<organism evidence="1 2">
    <name type="scientific">Pyricularia oryzae</name>
    <name type="common">Rice blast fungus</name>
    <name type="synonym">Magnaporthe oryzae</name>
    <dbReference type="NCBI Taxonomy" id="318829"/>
    <lineage>
        <taxon>Eukaryota</taxon>
        <taxon>Fungi</taxon>
        <taxon>Dikarya</taxon>
        <taxon>Ascomycota</taxon>
        <taxon>Pezizomycotina</taxon>
        <taxon>Sordariomycetes</taxon>
        <taxon>Sordariomycetidae</taxon>
        <taxon>Magnaporthales</taxon>
        <taxon>Pyriculariaceae</taxon>
        <taxon>Pyricularia</taxon>
    </lineage>
</organism>
<dbReference type="Proteomes" id="UP000294847">
    <property type="component" value="Chromosome 7"/>
</dbReference>